<keyword evidence="2" id="KW-0808">Transferase</keyword>
<dbReference type="GO" id="GO:0005829">
    <property type="term" value="C:cytosol"/>
    <property type="evidence" value="ECO:0007669"/>
    <property type="project" value="TreeGrafter"/>
</dbReference>
<dbReference type="InterPro" id="IPR008144">
    <property type="entry name" value="Guanylate_kin-like_dom"/>
</dbReference>
<dbReference type="GO" id="GO:0004385">
    <property type="term" value="F:GMP kinase activity"/>
    <property type="evidence" value="ECO:0007669"/>
    <property type="project" value="TreeGrafter"/>
</dbReference>
<evidence type="ECO:0000259" key="4">
    <source>
        <dbReference type="PROSITE" id="PS50052"/>
    </source>
</evidence>
<dbReference type="PANTHER" id="PTHR23117:SF13">
    <property type="entry name" value="GUANYLATE KINASE"/>
    <property type="match status" value="1"/>
</dbReference>
<protein>
    <recommendedName>
        <fullName evidence="4">Guanylate kinase-like domain-containing protein</fullName>
    </recommendedName>
</protein>
<dbReference type="SUPFAM" id="SSF52540">
    <property type="entry name" value="P-loop containing nucleoside triphosphate hydrolases"/>
    <property type="match status" value="1"/>
</dbReference>
<dbReference type="Proteomes" id="UP000593970">
    <property type="component" value="Chromosome"/>
</dbReference>
<reference evidence="6" key="1">
    <citation type="submission" date="2020-04" db="EMBL/GenBank/DDBJ databases">
        <title>Ralstonia solanacearum UW576, UW763, UW773, and UW774.</title>
        <authorList>
            <person name="Steidl O."/>
            <person name="Truchon A."/>
            <person name="Allen C."/>
        </authorList>
    </citation>
    <scope>NUCLEOTIDE SEQUENCE [LARGE SCALE GENOMIC DNA]</scope>
    <source>
        <strain evidence="6">UW774</strain>
    </source>
</reference>
<dbReference type="EMBL" id="CP051169">
    <property type="protein sequence ID" value="QOK96105.1"/>
    <property type="molecule type" value="Genomic_DNA"/>
</dbReference>
<name>A0AA92JR50_RALSL</name>
<evidence type="ECO:0000256" key="2">
    <source>
        <dbReference type="ARBA" id="ARBA00022679"/>
    </source>
</evidence>
<organism evidence="5 6">
    <name type="scientific">Ralstonia solanacearum</name>
    <name type="common">Pseudomonas solanacearum</name>
    <dbReference type="NCBI Taxonomy" id="305"/>
    <lineage>
        <taxon>Bacteria</taxon>
        <taxon>Pseudomonadati</taxon>
        <taxon>Pseudomonadota</taxon>
        <taxon>Betaproteobacteria</taxon>
        <taxon>Burkholderiales</taxon>
        <taxon>Burkholderiaceae</taxon>
        <taxon>Ralstonia</taxon>
        <taxon>Ralstonia solanacearum species complex</taxon>
    </lineage>
</organism>
<feature type="domain" description="Guanylate kinase-like" evidence="4">
    <location>
        <begin position="9"/>
        <end position="187"/>
    </location>
</feature>
<sequence length="201" mass="22352">MTSEQSRGTCLVLIGGRSGCGKTTLLDALVLAHPLVYARVPSFTSRMRRPGEGDAEYRFVTRDELHRMHQRGELFSLDEAYGEHYGMSYQAIEAILASGRFAVKEMHAKNHAAVRSAMPGTISVLLQLADERWDDERGDLEPVRAQRLAEDRRYYASLDLEQFEIVHQIAVGETPSMVAETLHAKLQVLCASGQNSVMGDS</sequence>
<comment type="similarity">
    <text evidence="1">Belongs to the guanylate kinase family.</text>
</comment>
<dbReference type="PROSITE" id="PS50052">
    <property type="entry name" value="GUANYLATE_KINASE_2"/>
    <property type="match status" value="1"/>
</dbReference>
<evidence type="ECO:0000313" key="5">
    <source>
        <dbReference type="EMBL" id="QOK96105.1"/>
    </source>
</evidence>
<gene>
    <name evidence="5" type="ORF">HF909_06485</name>
</gene>
<dbReference type="InterPro" id="IPR008145">
    <property type="entry name" value="GK/Ca_channel_bsu"/>
</dbReference>
<proteinExistence type="inferred from homology"/>
<evidence type="ECO:0000313" key="6">
    <source>
        <dbReference type="Proteomes" id="UP000593970"/>
    </source>
</evidence>
<evidence type="ECO:0000256" key="1">
    <source>
        <dbReference type="ARBA" id="ARBA00005790"/>
    </source>
</evidence>
<dbReference type="AlphaFoldDB" id="A0AA92JR50"/>
<dbReference type="Gene3D" id="3.40.50.300">
    <property type="entry name" value="P-loop containing nucleotide triphosphate hydrolases"/>
    <property type="match status" value="1"/>
</dbReference>
<keyword evidence="3" id="KW-0418">Kinase</keyword>
<dbReference type="InterPro" id="IPR027417">
    <property type="entry name" value="P-loop_NTPase"/>
</dbReference>
<accession>A0AA92JR50</accession>
<dbReference type="SMART" id="SM00072">
    <property type="entry name" value="GuKc"/>
    <property type="match status" value="1"/>
</dbReference>
<dbReference type="Pfam" id="PF00625">
    <property type="entry name" value="Guanylate_kin"/>
    <property type="match status" value="1"/>
</dbReference>
<evidence type="ECO:0000256" key="3">
    <source>
        <dbReference type="ARBA" id="ARBA00022777"/>
    </source>
</evidence>
<dbReference type="PANTHER" id="PTHR23117">
    <property type="entry name" value="GUANYLATE KINASE-RELATED"/>
    <property type="match status" value="1"/>
</dbReference>